<proteinExistence type="predicted"/>
<dbReference type="EMBL" id="LNRQ01000006">
    <property type="protein sequence ID" value="KZM92632.1"/>
    <property type="molecule type" value="Genomic_DNA"/>
</dbReference>
<name>A0A161ZWU4_DAUCS</name>
<protein>
    <submittedName>
        <fullName evidence="2">Uncharacterized protein</fullName>
    </submittedName>
</protein>
<evidence type="ECO:0000313" key="3">
    <source>
        <dbReference type="EMBL" id="WOH07045.1"/>
    </source>
</evidence>
<reference evidence="3" key="2">
    <citation type="submission" date="2022-03" db="EMBL/GenBank/DDBJ databases">
        <title>Draft title - Genomic analysis of global carrot germplasm unveils the trajectory of domestication and the origin of high carotenoid orange carrot.</title>
        <authorList>
            <person name="Iorizzo M."/>
            <person name="Ellison S."/>
            <person name="Senalik D."/>
            <person name="Macko-Podgorni A."/>
            <person name="Grzebelus D."/>
            <person name="Bostan H."/>
            <person name="Rolling W."/>
            <person name="Curaba J."/>
            <person name="Simon P."/>
        </authorList>
    </citation>
    <scope>NUCLEOTIDE SEQUENCE</scope>
    <source>
        <tissue evidence="3">Leaf</tissue>
    </source>
</reference>
<organism evidence="2">
    <name type="scientific">Daucus carota subsp. sativus</name>
    <name type="common">Carrot</name>
    <dbReference type="NCBI Taxonomy" id="79200"/>
    <lineage>
        <taxon>Eukaryota</taxon>
        <taxon>Viridiplantae</taxon>
        <taxon>Streptophyta</taxon>
        <taxon>Embryophyta</taxon>
        <taxon>Tracheophyta</taxon>
        <taxon>Spermatophyta</taxon>
        <taxon>Magnoliopsida</taxon>
        <taxon>eudicotyledons</taxon>
        <taxon>Gunneridae</taxon>
        <taxon>Pentapetalae</taxon>
        <taxon>asterids</taxon>
        <taxon>campanulids</taxon>
        <taxon>Apiales</taxon>
        <taxon>Apiaceae</taxon>
        <taxon>Apioideae</taxon>
        <taxon>Scandiceae</taxon>
        <taxon>Daucinae</taxon>
        <taxon>Daucus</taxon>
        <taxon>Daucus sect. Daucus</taxon>
    </lineage>
</organism>
<sequence>MAGSVVSSSLATLPPRSQIIYKNSTCHRPIGLHGSVLSSSQRSLYLPKQNQVAKIVTRSRRNVVVRSSLVPPEVDIPALPTSIGIPGLPDSWQAWVMGAVVTIGLPFLTNKWGPLLGWMEKLKGILQTTENIAEAVEDIAGKVDKMAEEIEAGLPEGQLKNALHNVELAAEEIAKDADRIDQLIDKVQEMEEKFEDMVEESNELAKDIKASKQA</sequence>
<evidence type="ECO:0000313" key="4">
    <source>
        <dbReference type="Proteomes" id="UP000077755"/>
    </source>
</evidence>
<dbReference type="OMA" id="FFTHKWG"/>
<keyword evidence="1" id="KW-0175">Coiled coil</keyword>
<dbReference type="PANTHER" id="PTHR33735">
    <property type="entry name" value="EXPRESSED PROTEIN"/>
    <property type="match status" value="1"/>
</dbReference>
<accession>A0A161ZWU4</accession>
<dbReference type="EMBL" id="CP093348">
    <property type="protein sequence ID" value="WOH07045.1"/>
    <property type="molecule type" value="Genomic_DNA"/>
</dbReference>
<dbReference type="AlphaFoldDB" id="A0A161ZWU4"/>
<dbReference type="STRING" id="79200.A0A161ZWU4"/>
<dbReference type="OrthoDB" id="1927611at2759"/>
<feature type="coiled-coil region" evidence="1">
    <location>
        <begin position="173"/>
        <end position="207"/>
    </location>
</feature>
<dbReference type="Proteomes" id="UP000077755">
    <property type="component" value="Chromosome 6"/>
</dbReference>
<reference evidence="2" key="1">
    <citation type="journal article" date="2016" name="Nat. Genet.">
        <title>A high-quality carrot genome assembly provides new insights into carotenoid accumulation and asterid genome evolution.</title>
        <authorList>
            <person name="Iorizzo M."/>
            <person name="Ellison S."/>
            <person name="Senalik D."/>
            <person name="Zeng P."/>
            <person name="Satapoomin P."/>
            <person name="Huang J."/>
            <person name="Bowman M."/>
            <person name="Iovene M."/>
            <person name="Sanseverino W."/>
            <person name="Cavagnaro P."/>
            <person name="Yildiz M."/>
            <person name="Macko-Podgorni A."/>
            <person name="Moranska E."/>
            <person name="Grzebelus E."/>
            <person name="Grzebelus D."/>
            <person name="Ashrafi H."/>
            <person name="Zheng Z."/>
            <person name="Cheng S."/>
            <person name="Spooner D."/>
            <person name="Van Deynze A."/>
            <person name="Simon P."/>
        </authorList>
    </citation>
    <scope>NUCLEOTIDE SEQUENCE [LARGE SCALE GENOMIC DNA]</scope>
    <source>
        <tissue evidence="2">Leaf</tissue>
    </source>
</reference>
<dbReference type="KEGG" id="dcr:108192770"/>
<evidence type="ECO:0000313" key="2">
    <source>
        <dbReference type="EMBL" id="KZM92632.1"/>
    </source>
</evidence>
<dbReference type="Gramene" id="KZM92632">
    <property type="protein sequence ID" value="KZM92632"/>
    <property type="gene ID" value="DCAR_020003"/>
</dbReference>
<gene>
    <name evidence="2" type="ORF">DCAR_020003</name>
    <name evidence="3" type="ORF">DCAR_0626474</name>
</gene>
<evidence type="ECO:0000256" key="1">
    <source>
        <dbReference type="SAM" id="Coils"/>
    </source>
</evidence>
<keyword evidence="4" id="KW-1185">Reference proteome</keyword>
<dbReference type="PANTHER" id="PTHR33735:SF26">
    <property type="entry name" value="PTERIN-BINDING DOMAIN-CONTAINING PROTEIN"/>
    <property type="match status" value="1"/>
</dbReference>